<evidence type="ECO:0000256" key="1">
    <source>
        <dbReference type="SAM" id="Coils"/>
    </source>
</evidence>
<keyword evidence="4" id="KW-1185">Reference proteome</keyword>
<evidence type="ECO:0000313" key="4">
    <source>
        <dbReference type="Proteomes" id="UP001642409"/>
    </source>
</evidence>
<dbReference type="EMBL" id="CATOUU010001155">
    <property type="protein sequence ID" value="CAI9974848.1"/>
    <property type="molecule type" value="Genomic_DNA"/>
</dbReference>
<organism evidence="2">
    <name type="scientific">Hexamita inflata</name>
    <dbReference type="NCBI Taxonomy" id="28002"/>
    <lineage>
        <taxon>Eukaryota</taxon>
        <taxon>Metamonada</taxon>
        <taxon>Diplomonadida</taxon>
        <taxon>Hexamitidae</taxon>
        <taxon>Hexamitinae</taxon>
        <taxon>Hexamita</taxon>
    </lineage>
</organism>
<dbReference type="AlphaFoldDB" id="A0AA86VRR4"/>
<reference evidence="2" key="1">
    <citation type="submission" date="2023-06" db="EMBL/GenBank/DDBJ databases">
        <authorList>
            <person name="Kurt Z."/>
        </authorList>
    </citation>
    <scope>NUCLEOTIDE SEQUENCE</scope>
</reference>
<protein>
    <submittedName>
        <fullName evidence="3">Hypothetical_protein</fullName>
    </submittedName>
</protein>
<accession>A0AA86VRR4</accession>
<name>A0AA86VRR4_9EUKA</name>
<reference evidence="3 4" key="2">
    <citation type="submission" date="2024-07" db="EMBL/GenBank/DDBJ databases">
        <authorList>
            <person name="Akdeniz Z."/>
        </authorList>
    </citation>
    <scope>NUCLEOTIDE SEQUENCE [LARGE SCALE GENOMIC DNA]</scope>
</reference>
<dbReference type="Proteomes" id="UP001642409">
    <property type="component" value="Unassembled WGS sequence"/>
</dbReference>
<dbReference type="EMBL" id="CAXDID020000143">
    <property type="protein sequence ID" value="CAL6039743.1"/>
    <property type="molecule type" value="Genomic_DNA"/>
</dbReference>
<sequence length="522" mass="61182">MIPSSRELDEIAGVVDHMFINENSAHQNTQPKREQLFQNQNIAQESTIGNQTEILKQQLYDLQSQILEANNRFQNEQCKLKLAHENIKLLTQPAEMKISKSSTTDLRTIQSMQHNCAKEQHAMLDQSCFSYKTLNLSQENQNELLEKQIQQMQKQLELTNKKVINEQLKLKLVLETTANLKGEVQNQISSSVSKNNPTNQQDYNLKDLKDVSETLQNVNHPVQQIINKRQNILNQQQILRLALKQTLNEAGYEVESLSEKEIVKIVHQLTSKEKRQLRFWDRVAQLCCRSKQQIVHFYRQTYKSSVYKNKPNLRAQVDNQEQLIVSQQSDIQNSQKVNTTQKAGESVIIKKRVRESHCSQRMLFALRQVLTQIGYQIETASDKEICNHVDQISFSQKIQYKFWDHVSVLCKQSKDQLYCQYSRFKQHNFTDKLNYEDQTAINEYMQQNREIPCDQTVDTVLKTVLKDKIVSFSEVQKYIQLLRQKQFESGFINPQTTQNILRNQTTQMQLQNQTYSTFQNNK</sequence>
<evidence type="ECO:0000313" key="2">
    <source>
        <dbReference type="EMBL" id="CAI9974848.1"/>
    </source>
</evidence>
<proteinExistence type="predicted"/>
<comment type="caution">
    <text evidence="2">The sequence shown here is derived from an EMBL/GenBank/DDBJ whole genome shotgun (WGS) entry which is preliminary data.</text>
</comment>
<feature type="coiled-coil region" evidence="1">
    <location>
        <begin position="135"/>
        <end position="169"/>
    </location>
</feature>
<gene>
    <name evidence="3" type="ORF">HINF_LOCUS38002</name>
    <name evidence="2" type="ORF">HINF_LOCUS62493</name>
</gene>
<evidence type="ECO:0000313" key="3">
    <source>
        <dbReference type="EMBL" id="CAL6039743.1"/>
    </source>
</evidence>
<keyword evidence="1" id="KW-0175">Coiled coil</keyword>